<proteinExistence type="predicted"/>
<evidence type="ECO:0000313" key="2">
    <source>
        <dbReference type="Proteomes" id="UP001266305"/>
    </source>
</evidence>
<reference evidence="1 2" key="1">
    <citation type="submission" date="2023-05" db="EMBL/GenBank/DDBJ databases">
        <title>B98-5 Cell Line De Novo Hybrid Assembly: An Optical Mapping Approach.</title>
        <authorList>
            <person name="Kananen K."/>
            <person name="Auerbach J.A."/>
            <person name="Kautto E."/>
            <person name="Blachly J.S."/>
        </authorList>
    </citation>
    <scope>NUCLEOTIDE SEQUENCE [LARGE SCALE GENOMIC DNA]</scope>
    <source>
        <strain evidence="1">B95-8</strain>
        <tissue evidence="1">Cell line</tissue>
    </source>
</reference>
<name>A0ABQ9WIE7_SAGOE</name>
<comment type="caution">
    <text evidence="1">The sequence shown here is derived from an EMBL/GenBank/DDBJ whole genome shotgun (WGS) entry which is preliminary data.</text>
</comment>
<sequence length="168" mass="18098">MLQCTAKHRILVTSPSEEGAPPSARWPHPARALQAARTLKVPREKGVPLAIHTLMSSGLQIGPFTEIVPDCSGLDQPCGDQDISHLPLPPGRRIGDELRAGTTSRSHLACFAAQLGVLEGRLPEALEEGVEILAGWQSLYCEDEVWTPSSPSDLLSKESLGFMGLLEQ</sequence>
<organism evidence="1 2">
    <name type="scientific">Saguinus oedipus</name>
    <name type="common">Cotton-top tamarin</name>
    <name type="synonym">Oedipomidas oedipus</name>
    <dbReference type="NCBI Taxonomy" id="9490"/>
    <lineage>
        <taxon>Eukaryota</taxon>
        <taxon>Metazoa</taxon>
        <taxon>Chordata</taxon>
        <taxon>Craniata</taxon>
        <taxon>Vertebrata</taxon>
        <taxon>Euteleostomi</taxon>
        <taxon>Mammalia</taxon>
        <taxon>Eutheria</taxon>
        <taxon>Euarchontoglires</taxon>
        <taxon>Primates</taxon>
        <taxon>Haplorrhini</taxon>
        <taxon>Platyrrhini</taxon>
        <taxon>Cebidae</taxon>
        <taxon>Callitrichinae</taxon>
        <taxon>Saguinus</taxon>
    </lineage>
</organism>
<accession>A0ABQ9WIE7</accession>
<dbReference type="Proteomes" id="UP001266305">
    <property type="component" value="Unassembled WGS sequence"/>
</dbReference>
<evidence type="ECO:0000313" key="1">
    <source>
        <dbReference type="EMBL" id="KAK2121436.1"/>
    </source>
</evidence>
<gene>
    <name evidence="1" type="ORF">P7K49_002822</name>
</gene>
<protein>
    <submittedName>
        <fullName evidence="1">Uncharacterized protein</fullName>
    </submittedName>
</protein>
<keyword evidence="2" id="KW-1185">Reference proteome</keyword>
<dbReference type="EMBL" id="JASSZA010000001">
    <property type="protein sequence ID" value="KAK2121436.1"/>
    <property type="molecule type" value="Genomic_DNA"/>
</dbReference>